<accession>A0A5P1ERG8</accession>
<dbReference type="InterPro" id="IPR014720">
    <property type="entry name" value="dsRBD_dom"/>
</dbReference>
<dbReference type="EMBL" id="CM007386">
    <property type="protein sequence ID" value="ONK67171.1"/>
    <property type="molecule type" value="Genomic_DNA"/>
</dbReference>
<dbReference type="InterPro" id="IPR000999">
    <property type="entry name" value="RNase_III_dom"/>
</dbReference>
<dbReference type="GO" id="GO:0030422">
    <property type="term" value="P:siRNA processing"/>
    <property type="evidence" value="ECO:0007669"/>
    <property type="project" value="TreeGrafter"/>
</dbReference>
<dbReference type="PROSITE" id="PS50142">
    <property type="entry name" value="RNASE_3_2"/>
    <property type="match status" value="1"/>
</dbReference>
<comment type="cofactor">
    <cofactor evidence="2">
        <name>Mg(2+)</name>
        <dbReference type="ChEBI" id="CHEBI:18420"/>
    </cofactor>
</comment>
<dbReference type="PANTHER" id="PTHR14950">
    <property type="entry name" value="DICER-RELATED"/>
    <property type="match status" value="1"/>
</dbReference>
<keyword evidence="7" id="KW-0460">Magnesium</keyword>
<keyword evidence="4" id="KW-0479">Metal-binding</keyword>
<feature type="domain" description="DRBM" evidence="10">
    <location>
        <begin position="350"/>
        <end position="414"/>
    </location>
</feature>
<dbReference type="Pfam" id="PF00636">
    <property type="entry name" value="Ribonuclease_3"/>
    <property type="match status" value="1"/>
</dbReference>
<dbReference type="Gene3D" id="3.30.160.20">
    <property type="match status" value="1"/>
</dbReference>
<evidence type="ECO:0000313" key="12">
    <source>
        <dbReference type="EMBL" id="ONK67171.1"/>
    </source>
</evidence>
<dbReference type="SUPFAM" id="SSF69065">
    <property type="entry name" value="RNase III domain-like"/>
    <property type="match status" value="1"/>
</dbReference>
<dbReference type="CDD" id="cd00593">
    <property type="entry name" value="RIBOc"/>
    <property type="match status" value="1"/>
</dbReference>
<dbReference type="Gramene" id="ONK67171">
    <property type="protein sequence ID" value="ONK67171"/>
    <property type="gene ID" value="A4U43_C06F16770"/>
</dbReference>
<evidence type="ECO:0000256" key="1">
    <source>
        <dbReference type="ARBA" id="ARBA00001936"/>
    </source>
</evidence>
<dbReference type="GO" id="GO:0004525">
    <property type="term" value="F:ribonuclease III activity"/>
    <property type="evidence" value="ECO:0007669"/>
    <property type="project" value="InterPro"/>
</dbReference>
<dbReference type="GO" id="GO:0005634">
    <property type="term" value="C:nucleus"/>
    <property type="evidence" value="ECO:0007669"/>
    <property type="project" value="TreeGrafter"/>
</dbReference>
<dbReference type="AlphaFoldDB" id="A0A5P1ERG8"/>
<feature type="domain" description="RNase III" evidence="11">
    <location>
        <begin position="180"/>
        <end position="324"/>
    </location>
</feature>
<keyword evidence="3" id="KW-0540">Nuclease</keyword>
<dbReference type="SMART" id="SM00535">
    <property type="entry name" value="RIBOc"/>
    <property type="match status" value="1"/>
</dbReference>
<evidence type="ECO:0000256" key="5">
    <source>
        <dbReference type="ARBA" id="ARBA00022759"/>
    </source>
</evidence>
<sequence length="471" mass="52583">MQSSQDVFYPRNLAQREETRAALEEGAKARFDDIEGGAGAKSKGGRAGRGFGYLNLCGEWAVVLAVRRGRRAGWTERTVGGGSSGDLAWLVAILEAWRGLSSASLGAVNGRTVDAGPRPTGVKGQAWWFLVAGGGRGRDGVHSGSVITRDERMGAHKQWYRRDLRDNKMADVPAMEKEDMKKIEKILGYNFEDRSLIEEALTHPSFYYPFKPEITYERLEFMGDAVLNCLVGRWVINMYPELAPGPLTRLRAANVDTEKLARVAVCSGLYRYLRHQAPQLDEQIQDFMEGMKVYPNHSNGLLDPPKVLADIVESILGAIFMDSKSSLETVWKAFKRLAEPLINLEVLGKHPVAELHELCQKRKLDLKFVKDGWTKNMIVKVLINGNMVGSATYGNKKEIAMNRAAKVVLDRIEEETLDLLSLTCEQRTPSIGRNRLFNLPALWSWRTSRSLVVGSLLAAVMLSLMLMFSNH</sequence>
<keyword evidence="13" id="KW-1185">Reference proteome</keyword>
<evidence type="ECO:0000256" key="4">
    <source>
        <dbReference type="ARBA" id="ARBA00022723"/>
    </source>
</evidence>
<reference evidence="13" key="1">
    <citation type="journal article" date="2017" name="Nat. Commun.">
        <title>The asparagus genome sheds light on the origin and evolution of a young Y chromosome.</title>
        <authorList>
            <person name="Harkess A."/>
            <person name="Zhou J."/>
            <person name="Xu C."/>
            <person name="Bowers J.E."/>
            <person name="Van der Hulst R."/>
            <person name="Ayyampalayam S."/>
            <person name="Mercati F."/>
            <person name="Riccardi P."/>
            <person name="McKain M.R."/>
            <person name="Kakrana A."/>
            <person name="Tang H."/>
            <person name="Ray J."/>
            <person name="Groenendijk J."/>
            <person name="Arikit S."/>
            <person name="Mathioni S.M."/>
            <person name="Nakano M."/>
            <person name="Shan H."/>
            <person name="Telgmann-Rauber A."/>
            <person name="Kanno A."/>
            <person name="Yue Z."/>
            <person name="Chen H."/>
            <person name="Li W."/>
            <person name="Chen Y."/>
            <person name="Xu X."/>
            <person name="Zhang Y."/>
            <person name="Luo S."/>
            <person name="Chen H."/>
            <person name="Gao J."/>
            <person name="Mao Z."/>
            <person name="Pires J.C."/>
            <person name="Luo M."/>
            <person name="Kudrna D."/>
            <person name="Wing R.A."/>
            <person name="Meyers B.C."/>
            <person name="Yi K."/>
            <person name="Kong H."/>
            <person name="Lavrijsen P."/>
            <person name="Sunseri F."/>
            <person name="Falavigna A."/>
            <person name="Ye Y."/>
            <person name="Leebens-Mack J.H."/>
            <person name="Chen G."/>
        </authorList>
    </citation>
    <scope>NUCLEOTIDE SEQUENCE [LARGE SCALE GENOMIC DNA]</scope>
    <source>
        <strain evidence="13">cv. DH0086</strain>
    </source>
</reference>
<evidence type="ECO:0000256" key="9">
    <source>
        <dbReference type="PROSITE-ProRule" id="PRU00266"/>
    </source>
</evidence>
<dbReference type="InterPro" id="IPR036389">
    <property type="entry name" value="RNase_III_sf"/>
</dbReference>
<dbReference type="GO" id="GO:0046872">
    <property type="term" value="F:metal ion binding"/>
    <property type="evidence" value="ECO:0007669"/>
    <property type="project" value="UniProtKB-KW"/>
</dbReference>
<evidence type="ECO:0000256" key="6">
    <source>
        <dbReference type="ARBA" id="ARBA00022801"/>
    </source>
</evidence>
<dbReference type="Gene3D" id="1.10.1520.10">
    <property type="entry name" value="Ribonuclease III domain"/>
    <property type="match status" value="1"/>
</dbReference>
<dbReference type="GO" id="GO:0005737">
    <property type="term" value="C:cytoplasm"/>
    <property type="evidence" value="ECO:0007669"/>
    <property type="project" value="TreeGrafter"/>
</dbReference>
<dbReference type="SUPFAM" id="SSF54768">
    <property type="entry name" value="dsRNA-binding domain-like"/>
    <property type="match status" value="1"/>
</dbReference>
<evidence type="ECO:0000259" key="11">
    <source>
        <dbReference type="PROSITE" id="PS50142"/>
    </source>
</evidence>
<dbReference type="PANTHER" id="PTHR14950:SF54">
    <property type="entry name" value="RNASE II-LIKE 1"/>
    <property type="match status" value="1"/>
</dbReference>
<evidence type="ECO:0000259" key="10">
    <source>
        <dbReference type="PROSITE" id="PS50137"/>
    </source>
</evidence>
<comment type="cofactor">
    <cofactor evidence="1">
        <name>Mn(2+)</name>
        <dbReference type="ChEBI" id="CHEBI:29035"/>
    </cofactor>
</comment>
<evidence type="ECO:0000256" key="7">
    <source>
        <dbReference type="ARBA" id="ARBA00022842"/>
    </source>
</evidence>
<evidence type="ECO:0000256" key="3">
    <source>
        <dbReference type="ARBA" id="ARBA00022722"/>
    </source>
</evidence>
<protein>
    <recommendedName>
        <fullName evidence="14">RNase III domain-containing protein</fullName>
    </recommendedName>
</protein>
<keyword evidence="5" id="KW-0255">Endonuclease</keyword>
<evidence type="ECO:0000256" key="8">
    <source>
        <dbReference type="ARBA" id="ARBA00022884"/>
    </source>
</evidence>
<dbReference type="GO" id="GO:0003723">
    <property type="term" value="F:RNA binding"/>
    <property type="evidence" value="ECO:0007669"/>
    <property type="project" value="UniProtKB-UniRule"/>
</dbReference>
<evidence type="ECO:0008006" key="14">
    <source>
        <dbReference type="Google" id="ProtNLM"/>
    </source>
</evidence>
<dbReference type="Proteomes" id="UP000243459">
    <property type="component" value="Chromosome 6"/>
</dbReference>
<evidence type="ECO:0000313" key="13">
    <source>
        <dbReference type="Proteomes" id="UP000243459"/>
    </source>
</evidence>
<proteinExistence type="predicted"/>
<evidence type="ECO:0000256" key="2">
    <source>
        <dbReference type="ARBA" id="ARBA00001946"/>
    </source>
</evidence>
<organism evidence="12 13">
    <name type="scientific">Asparagus officinalis</name>
    <name type="common">Garden asparagus</name>
    <dbReference type="NCBI Taxonomy" id="4686"/>
    <lineage>
        <taxon>Eukaryota</taxon>
        <taxon>Viridiplantae</taxon>
        <taxon>Streptophyta</taxon>
        <taxon>Embryophyta</taxon>
        <taxon>Tracheophyta</taxon>
        <taxon>Spermatophyta</taxon>
        <taxon>Magnoliopsida</taxon>
        <taxon>Liliopsida</taxon>
        <taxon>Asparagales</taxon>
        <taxon>Asparagaceae</taxon>
        <taxon>Asparagoideae</taxon>
        <taxon>Asparagus</taxon>
    </lineage>
</organism>
<gene>
    <name evidence="12" type="ORF">A4U43_C06F16770</name>
</gene>
<keyword evidence="8 9" id="KW-0694">RNA-binding</keyword>
<keyword evidence="6" id="KW-0378">Hydrolase</keyword>
<name>A0A5P1ERG8_ASPOF</name>
<dbReference type="PROSITE" id="PS50137">
    <property type="entry name" value="DS_RBD"/>
    <property type="match status" value="1"/>
</dbReference>
<dbReference type="FunFam" id="1.10.1520.10:FF:000004">
    <property type="entry name" value="Endoribonuclease dicer-like 1"/>
    <property type="match status" value="1"/>
</dbReference>